<dbReference type="PANTHER" id="PTHR46059:SF1">
    <property type="entry name" value="BETA-GALACTOSIDE ALPHA-2,6-SIALYLTRANSFERASE"/>
    <property type="match status" value="1"/>
</dbReference>
<dbReference type="PANTHER" id="PTHR46059">
    <property type="entry name" value="BETA-GALACTOSIDE ALPHA-2,6-SIALYLTRANSFERASE"/>
    <property type="match status" value="1"/>
</dbReference>
<gene>
    <name evidence="15" type="ORF">g.17582</name>
</gene>
<evidence type="ECO:0000256" key="1">
    <source>
        <dbReference type="ARBA" id="ARBA00004447"/>
    </source>
</evidence>
<keyword evidence="3" id="KW-0328">Glycosyltransferase</keyword>
<evidence type="ECO:0000256" key="7">
    <source>
        <dbReference type="ARBA" id="ARBA00022989"/>
    </source>
</evidence>
<feature type="compositionally biased region" description="Low complexity" evidence="14">
    <location>
        <begin position="545"/>
        <end position="564"/>
    </location>
</feature>
<keyword evidence="7" id="KW-1133">Transmembrane helix</keyword>
<comment type="similarity">
    <text evidence="2">Belongs to the glycosyltransferase 29 family.</text>
</comment>
<evidence type="ECO:0000256" key="10">
    <source>
        <dbReference type="ARBA" id="ARBA00023157"/>
    </source>
</evidence>
<keyword evidence="4" id="KW-0808">Transferase</keyword>
<accession>A0A1D2AEA3</accession>
<dbReference type="GO" id="GO:0003835">
    <property type="term" value="F:beta-galactoside alpha-2,6-sialyltransferase activity"/>
    <property type="evidence" value="ECO:0007669"/>
    <property type="project" value="UniProtKB-EC"/>
</dbReference>
<dbReference type="AlphaFoldDB" id="A0A1D2AEA3"/>
<evidence type="ECO:0000256" key="3">
    <source>
        <dbReference type="ARBA" id="ARBA00022676"/>
    </source>
</evidence>
<evidence type="ECO:0000256" key="13">
    <source>
        <dbReference type="ARBA" id="ARBA00034329"/>
    </source>
</evidence>
<evidence type="ECO:0000256" key="5">
    <source>
        <dbReference type="ARBA" id="ARBA00022692"/>
    </source>
</evidence>
<reference evidence="15" key="1">
    <citation type="submission" date="2015-08" db="EMBL/GenBank/DDBJ databases">
        <authorList>
            <person name="Babu N.S."/>
            <person name="Beckwith C.J."/>
            <person name="Beseler K.G."/>
            <person name="Brison A."/>
            <person name="Carone J.V."/>
            <person name="Caskin T.P."/>
            <person name="Diamond M."/>
            <person name="Durham M.E."/>
            <person name="Foxe J.M."/>
            <person name="Go M."/>
            <person name="Henderson B.A."/>
            <person name="Jones I.B."/>
            <person name="McGettigan J.A."/>
            <person name="Micheletti S.J."/>
            <person name="Nasrallah M.E."/>
            <person name="Ortiz D."/>
            <person name="Piller C.R."/>
            <person name="Privatt S.R."/>
            <person name="Schneider S.L."/>
            <person name="Sharp S."/>
            <person name="Smith T.C."/>
            <person name="Stanton J.D."/>
            <person name="Ullery H.E."/>
            <person name="Wilson R.J."/>
            <person name="Serrano M.G."/>
            <person name="Buck G."/>
            <person name="Lee V."/>
            <person name="Wang Y."/>
            <person name="Carvalho R."/>
            <person name="Voegtly L."/>
            <person name="Shi R."/>
            <person name="Duckworth R."/>
            <person name="Johnson A."/>
            <person name="Loviza R."/>
            <person name="Walstead R."/>
            <person name="Shah Z."/>
            <person name="Kiflezghi M."/>
            <person name="Wade K."/>
            <person name="Ball S.L."/>
            <person name="Bradley K.W."/>
            <person name="Asai D.J."/>
            <person name="Bowman C.A."/>
            <person name="Russell D.A."/>
            <person name="Pope W.H."/>
            <person name="Jacobs-Sera D."/>
            <person name="Hendrix R.W."/>
            <person name="Hatfull G.F."/>
        </authorList>
    </citation>
    <scope>NUCLEOTIDE SEQUENCE</scope>
</reference>
<dbReference type="GO" id="GO:0032580">
    <property type="term" value="C:Golgi cisterna membrane"/>
    <property type="evidence" value="ECO:0007669"/>
    <property type="project" value="UniProtKB-SubCell"/>
</dbReference>
<keyword evidence="10" id="KW-1015">Disulfide bond</keyword>
<evidence type="ECO:0000256" key="9">
    <source>
        <dbReference type="ARBA" id="ARBA00023136"/>
    </source>
</evidence>
<feature type="region of interest" description="Disordered" evidence="14">
    <location>
        <begin position="1"/>
        <end position="25"/>
    </location>
</feature>
<dbReference type="InterPro" id="IPR038578">
    <property type="entry name" value="GT29-like_sf"/>
</dbReference>
<comment type="subcellular location">
    <subcellularLocation>
        <location evidence="1">Golgi apparatus</location>
        <location evidence="1">Golgi stack membrane</location>
        <topology evidence="1">Single-pass type II membrane protein</topology>
    </subcellularLocation>
</comment>
<evidence type="ECO:0000256" key="2">
    <source>
        <dbReference type="ARBA" id="ARBA00006003"/>
    </source>
</evidence>
<keyword evidence="9" id="KW-0472">Membrane</keyword>
<dbReference type="Gene3D" id="3.90.1480.20">
    <property type="entry name" value="Glycosyl transferase family 29"/>
    <property type="match status" value="1"/>
</dbReference>
<evidence type="ECO:0000256" key="8">
    <source>
        <dbReference type="ARBA" id="ARBA00023034"/>
    </source>
</evidence>
<dbReference type="GO" id="GO:0097503">
    <property type="term" value="P:sialylation"/>
    <property type="evidence" value="ECO:0007669"/>
    <property type="project" value="TreeGrafter"/>
</dbReference>
<evidence type="ECO:0000256" key="14">
    <source>
        <dbReference type="SAM" id="MobiDB-lite"/>
    </source>
</evidence>
<feature type="region of interest" description="Disordered" evidence="14">
    <location>
        <begin position="526"/>
        <end position="579"/>
    </location>
</feature>
<keyword evidence="6" id="KW-0735">Signal-anchor</keyword>
<comment type="catalytic activity">
    <reaction evidence="12">
        <text>a beta-D-galactoside + CMP-N-acetyl-beta-neuraminate = an N-acetyl-alpha-neuraminyl-(2-&gt;6)-beta-D-galactosyl derivative + CMP + H(+)</text>
        <dbReference type="Rhea" id="RHEA:52104"/>
        <dbReference type="ChEBI" id="CHEBI:15378"/>
        <dbReference type="ChEBI" id="CHEBI:28034"/>
        <dbReference type="ChEBI" id="CHEBI:57812"/>
        <dbReference type="ChEBI" id="CHEBI:60377"/>
        <dbReference type="ChEBI" id="CHEBI:136398"/>
        <dbReference type="EC" id="2.4.3.1"/>
    </reaction>
</comment>
<dbReference type="Pfam" id="PF00777">
    <property type="entry name" value="Glyco_transf_29"/>
    <property type="match status" value="1"/>
</dbReference>
<organism evidence="15">
    <name type="scientific">Auxenochlorella protothecoides</name>
    <name type="common">Green microalga</name>
    <name type="synonym">Chlorella protothecoides</name>
    <dbReference type="NCBI Taxonomy" id="3075"/>
    <lineage>
        <taxon>Eukaryota</taxon>
        <taxon>Viridiplantae</taxon>
        <taxon>Chlorophyta</taxon>
        <taxon>core chlorophytes</taxon>
        <taxon>Trebouxiophyceae</taxon>
        <taxon>Chlorellales</taxon>
        <taxon>Chlorellaceae</taxon>
        <taxon>Auxenochlorella</taxon>
    </lineage>
</organism>
<evidence type="ECO:0000256" key="12">
    <source>
        <dbReference type="ARBA" id="ARBA00034249"/>
    </source>
</evidence>
<evidence type="ECO:0000313" key="15">
    <source>
        <dbReference type="EMBL" id="JAT77245.1"/>
    </source>
</evidence>
<evidence type="ECO:0000256" key="11">
    <source>
        <dbReference type="ARBA" id="ARBA00023180"/>
    </source>
</evidence>
<keyword evidence="8" id="KW-0333">Golgi apparatus</keyword>
<protein>
    <recommendedName>
        <fullName evidence="13">beta-galactoside alpha-(2,6)-sialyltransferase</fullName>
        <ecNumber evidence="13">2.4.3.1</ecNumber>
    </recommendedName>
</protein>
<dbReference type="EC" id="2.4.3.1" evidence="13"/>
<dbReference type="EMBL" id="GDKF01001377">
    <property type="protein sequence ID" value="JAT77245.1"/>
    <property type="molecule type" value="Transcribed_RNA"/>
</dbReference>
<name>A0A1D2AEA3_AUXPR</name>
<feature type="compositionally biased region" description="Polar residues" evidence="14">
    <location>
        <begin position="569"/>
        <end position="579"/>
    </location>
</feature>
<evidence type="ECO:0000256" key="4">
    <source>
        <dbReference type="ARBA" id="ARBA00022679"/>
    </source>
</evidence>
<evidence type="ECO:0000256" key="6">
    <source>
        <dbReference type="ARBA" id="ARBA00022968"/>
    </source>
</evidence>
<dbReference type="InterPro" id="IPR001675">
    <property type="entry name" value="Glyco_trans_29"/>
</dbReference>
<keyword evidence="11" id="KW-0325">Glycoprotein</keyword>
<feature type="compositionally biased region" description="Gly residues" evidence="14">
    <location>
        <begin position="534"/>
        <end position="544"/>
    </location>
</feature>
<sequence>MLRGQRGSASPLLPTRVDSRAPGRRARGSSIRWPVLLIALFGLGLLGLRHQSQLSSASGGHFATSQQADTQAAVLEQPCHGAGCPELVQGAQDTPPTRQLIAAVREAAGMLLHPPAIPSPPPPKHPTPIHAPPYNAGLVAGVAALINEADAVVRQRDIDTDIDATARRLAADAAALDLTTSDQEEALGEAGPGGLPLDPVCISPAECGPHGACEAGRCRCVVLYTGVVCGHALVLSPALLAPGLPRFVPAYEGELMLHAQTRHADIRVLRPGPTLEWDLLADAAETAALNRILPPSDLVFKSKAYPTCAVVGSSGSLLLRRLGPAIDAHVLVLRLGATPSAGHEASLGSKTNLRLTDERDWAWRERPEDLALVRSASRATVTGLLANAASPAPAAIVALDPGFESWLAEGLGFAADLELAGTLLALQTCRAVTLYGLAPQGPAQGVPEAYHEPCKPAVGTSGDPPGAAAARWAALQALARVGLVAWGEPCVEECMAAPAACDTCRAALGIVPKPVDAWCESARAAGRPPAEEAPGGGAAGGDRGNGTAVGKESAAAGSGQGAAAKTEHNSTAAATTTRR</sequence>
<proteinExistence type="inferred from homology"/>
<keyword evidence="5" id="KW-0812">Transmembrane</keyword>